<sequence>MRPQRLTEEQLYLMNYLHSSHRQIPVQAQDLSKLKIPFVAAVTPFPRDTQPPPTVPYPFQNAAVCKKCTALASNRYIKCPDGMSWLCQVCSNKNVYSEKNPPIDDSPQSKSTVFDSFLPKNPNEVVKIIPPCYKPDFFFLVIERSDATIENGIFKATLDKVRESIVDKLTGNFSIFFYDSYFHFPMIVGDRKTFSVSTVFDVEDAILPPAEACFFNLETDRELAYKYLDYLENAPIIPLMAKLYDVIKTVSSFASRARIPVVFLTSQSEVGTKSQYHDLAISILKTAVPLKFLCLTPMMAPPDFSPLSELSLILNSKVQIFSQSQISYLPTDVVNTLAEPTFVDVLLFSVISPYLKIVDVKGNGIRRSEFGYAVTYLSPNDTIYVYLDYKTSKIEVPAPAVQFQVRYIDSRRRKYVRTISSSYTLVDNMNTVATLCDYDVYIASCFIRCVDKAREFGSRQAALEELDKINDEFIGDKFARLFYYNLPALTRSKIENALVAGKNFLVPEYYPLITGRGPIDISLFFAPEAYIFDLYSTQMQGPFTLSGRNVGAGAMYIRLNNSRGLVLLADNQSIPQWVEAINQPPISELIASVCREKVIEIVSPSTSSDHNLYKHVITCINTKLKKRTL</sequence>
<dbReference type="SUPFAM" id="SSF81995">
    <property type="entry name" value="beta-sandwich domain of Sec23/24"/>
    <property type="match status" value="1"/>
</dbReference>
<reference evidence="1 2" key="1">
    <citation type="submission" date="2024-04" db="EMBL/GenBank/DDBJ databases">
        <title>Tritrichomonas musculus Genome.</title>
        <authorList>
            <person name="Alves-Ferreira E."/>
            <person name="Grigg M."/>
            <person name="Lorenzi H."/>
            <person name="Galac M."/>
        </authorList>
    </citation>
    <scope>NUCLEOTIDE SEQUENCE [LARGE SCALE GENOMIC DNA]</scope>
    <source>
        <strain evidence="1 2">EAF2021</strain>
    </source>
</reference>
<dbReference type="PANTHER" id="PTHR13803">
    <property type="entry name" value="SEC24-RELATED PROTEIN"/>
    <property type="match status" value="1"/>
</dbReference>
<evidence type="ECO:0000313" key="1">
    <source>
        <dbReference type="EMBL" id="KAK8899468.1"/>
    </source>
</evidence>
<keyword evidence="2" id="KW-1185">Reference proteome</keyword>
<evidence type="ECO:0000313" key="2">
    <source>
        <dbReference type="Proteomes" id="UP001470230"/>
    </source>
</evidence>
<organism evidence="1 2">
    <name type="scientific">Tritrichomonas musculus</name>
    <dbReference type="NCBI Taxonomy" id="1915356"/>
    <lineage>
        <taxon>Eukaryota</taxon>
        <taxon>Metamonada</taxon>
        <taxon>Parabasalia</taxon>
        <taxon>Tritrichomonadida</taxon>
        <taxon>Tritrichomonadidae</taxon>
        <taxon>Tritrichomonas</taxon>
    </lineage>
</organism>
<dbReference type="InterPro" id="IPR050550">
    <property type="entry name" value="SEC23_SEC24_subfamily"/>
</dbReference>
<dbReference type="Proteomes" id="UP001470230">
    <property type="component" value="Unassembled WGS sequence"/>
</dbReference>
<proteinExistence type="predicted"/>
<protein>
    <recommendedName>
        <fullName evidence="3">Sec23/Sec24 trunk domain containing protein</fullName>
    </recommendedName>
</protein>
<accession>A0ABR2L801</accession>
<dbReference type="SUPFAM" id="SSF82919">
    <property type="entry name" value="Zn-finger domain of Sec23/24"/>
    <property type="match status" value="1"/>
</dbReference>
<comment type="caution">
    <text evidence="1">The sequence shown here is derived from an EMBL/GenBank/DDBJ whole genome shotgun (WGS) entry which is preliminary data.</text>
</comment>
<dbReference type="InterPro" id="IPR036174">
    <property type="entry name" value="Znf_Sec23_Sec24_sf"/>
</dbReference>
<name>A0ABR2L801_9EUKA</name>
<evidence type="ECO:0008006" key="3">
    <source>
        <dbReference type="Google" id="ProtNLM"/>
    </source>
</evidence>
<gene>
    <name evidence="1" type="ORF">M9Y10_001784</name>
</gene>
<dbReference type="InterPro" id="IPR036465">
    <property type="entry name" value="vWFA_dom_sf"/>
</dbReference>
<dbReference type="Gene3D" id="3.40.50.410">
    <property type="entry name" value="von Willebrand factor, type A domain"/>
    <property type="match status" value="1"/>
</dbReference>
<dbReference type="EMBL" id="JAPFFF010000001">
    <property type="protein sequence ID" value="KAK8899468.1"/>
    <property type="molecule type" value="Genomic_DNA"/>
</dbReference>